<sequence length="84" mass="9466">MKRLISRPMYHPLIALFMFYLTDPMYHVDCSVSGALLVLAAKSRSRGLSVFSKGEQYVDTASQADSSNERWKQAYRQAGTADKC</sequence>
<dbReference type="Proteomes" id="UP000494365">
    <property type="component" value="Unassembled WGS sequence"/>
</dbReference>
<evidence type="ECO:0000313" key="2">
    <source>
        <dbReference type="Proteomes" id="UP000494365"/>
    </source>
</evidence>
<organism evidence="1 2">
    <name type="scientific">Paraburkholderia ultramafica</name>
    <dbReference type="NCBI Taxonomy" id="1544867"/>
    <lineage>
        <taxon>Bacteria</taxon>
        <taxon>Pseudomonadati</taxon>
        <taxon>Pseudomonadota</taxon>
        <taxon>Betaproteobacteria</taxon>
        <taxon>Burkholderiales</taxon>
        <taxon>Burkholderiaceae</taxon>
        <taxon>Paraburkholderia</taxon>
    </lineage>
</organism>
<reference evidence="1 2" key="1">
    <citation type="submission" date="2020-04" db="EMBL/GenBank/DDBJ databases">
        <authorList>
            <person name="De Canck E."/>
        </authorList>
    </citation>
    <scope>NUCLEOTIDE SEQUENCE [LARGE SCALE GENOMIC DNA]</scope>
    <source>
        <strain evidence="1 2">LMG 28614</strain>
    </source>
</reference>
<dbReference type="AlphaFoldDB" id="A0A6S7AV96"/>
<evidence type="ECO:0000313" key="1">
    <source>
        <dbReference type="EMBL" id="CAB3776577.1"/>
    </source>
</evidence>
<gene>
    <name evidence="1" type="ORF">LMG28614_00242</name>
</gene>
<proteinExistence type="predicted"/>
<name>A0A6S7AV96_9BURK</name>
<protein>
    <submittedName>
        <fullName evidence="1">Uncharacterized protein</fullName>
    </submittedName>
</protein>
<accession>A0A6S7AV96</accession>
<dbReference type="EMBL" id="CADIKK010000001">
    <property type="protein sequence ID" value="CAB3776577.1"/>
    <property type="molecule type" value="Genomic_DNA"/>
</dbReference>
<keyword evidence="2" id="KW-1185">Reference proteome</keyword>